<evidence type="ECO:0000313" key="1">
    <source>
        <dbReference type="EMBL" id="KAJ3538578.1"/>
    </source>
</evidence>
<accession>A0ACC1SFD5</accession>
<sequence length="406" mass="45492">MGTEEIPVVIVDKANVARGQDSQLNAAVRALQFKHSFLLTGTPIFNTWQDLAGQLMLLPGCGPFVHLDHLGEMVQTPGTENIAGVGSPRRYILARIMASMTIARPKRILELKEIVEHKVEIYYARAPTAPKGEDQLMLLPEGGPFIRPYQTMSTPVTDDIGDLQRSFHLRLAAPMRTAIYCVLRRIVAQNFGKTTHVWEPLLEVGPKKYATYISMNRPVRYAFAQNEQNILSSSLLYWLQAKIQDLPAGILLLPELVDIIMSDYALDILPLEIVLYLFDDLAWGTNAPQSLNGVTVAYLGPTDLATKALCQTLEHYWPILYHMRRLVGISGTDGHAVLRMDPLRQWLQLWHMRLPAIRILSTWDPIAAGFGSRALPVYKVWQWVSPSRSMRSSVEEDAAGGVDQEG</sequence>
<gene>
    <name evidence="1" type="ORF">NM208_g5849</name>
</gene>
<dbReference type="EMBL" id="JANRMS010000512">
    <property type="protein sequence ID" value="KAJ3538578.1"/>
    <property type="molecule type" value="Genomic_DNA"/>
</dbReference>
<proteinExistence type="predicted"/>
<dbReference type="Proteomes" id="UP001148629">
    <property type="component" value="Unassembled WGS sequence"/>
</dbReference>
<comment type="caution">
    <text evidence="1">The sequence shown here is derived from an EMBL/GenBank/DDBJ whole genome shotgun (WGS) entry which is preliminary data.</text>
</comment>
<keyword evidence="2" id="KW-1185">Reference proteome</keyword>
<organism evidence="1 2">
    <name type="scientific">Fusarium decemcellulare</name>
    <dbReference type="NCBI Taxonomy" id="57161"/>
    <lineage>
        <taxon>Eukaryota</taxon>
        <taxon>Fungi</taxon>
        <taxon>Dikarya</taxon>
        <taxon>Ascomycota</taxon>
        <taxon>Pezizomycotina</taxon>
        <taxon>Sordariomycetes</taxon>
        <taxon>Hypocreomycetidae</taxon>
        <taxon>Hypocreales</taxon>
        <taxon>Nectriaceae</taxon>
        <taxon>Fusarium</taxon>
        <taxon>Fusarium decemcellulare species complex</taxon>
    </lineage>
</organism>
<reference evidence="1" key="1">
    <citation type="submission" date="2022-08" db="EMBL/GenBank/DDBJ databases">
        <title>Genome Sequence of Fusarium decemcellulare.</title>
        <authorList>
            <person name="Buettner E."/>
        </authorList>
    </citation>
    <scope>NUCLEOTIDE SEQUENCE</scope>
    <source>
        <strain evidence="1">Babe19</strain>
    </source>
</reference>
<name>A0ACC1SFD5_9HYPO</name>
<evidence type="ECO:0000313" key="2">
    <source>
        <dbReference type="Proteomes" id="UP001148629"/>
    </source>
</evidence>
<protein>
    <submittedName>
        <fullName evidence="1">Uncharacterized protein</fullName>
    </submittedName>
</protein>